<reference evidence="1" key="1">
    <citation type="journal article" date="2021" name="New Phytol.">
        <title>Evolutionary innovations through gain and loss of genes in the ectomycorrhizal Boletales.</title>
        <authorList>
            <person name="Wu G."/>
            <person name="Miyauchi S."/>
            <person name="Morin E."/>
            <person name="Kuo A."/>
            <person name="Drula E."/>
            <person name="Varga T."/>
            <person name="Kohler A."/>
            <person name="Feng B."/>
            <person name="Cao Y."/>
            <person name="Lipzen A."/>
            <person name="Daum C."/>
            <person name="Hundley H."/>
            <person name="Pangilinan J."/>
            <person name="Johnson J."/>
            <person name="Barry K."/>
            <person name="LaButti K."/>
            <person name="Ng V."/>
            <person name="Ahrendt S."/>
            <person name="Min B."/>
            <person name="Choi I.G."/>
            <person name="Park H."/>
            <person name="Plett J.M."/>
            <person name="Magnuson J."/>
            <person name="Spatafora J.W."/>
            <person name="Nagy L.G."/>
            <person name="Henrissat B."/>
            <person name="Grigoriev I.V."/>
            <person name="Yang Z.L."/>
            <person name="Xu J."/>
            <person name="Martin F.M."/>
        </authorList>
    </citation>
    <scope>NUCLEOTIDE SEQUENCE</scope>
    <source>
        <strain evidence="1">KUC20120723A-06</strain>
    </source>
</reference>
<dbReference type="Proteomes" id="UP000790709">
    <property type="component" value="Unassembled WGS sequence"/>
</dbReference>
<comment type="caution">
    <text evidence="1">The sequence shown here is derived from an EMBL/GenBank/DDBJ whole genome shotgun (WGS) entry which is preliminary data.</text>
</comment>
<sequence length="401" mass="45582">MTDDDIRSLLKVNHDNLIDQYHANAGNISALQKTLLDQVLPHLRDELHLRGEDVRWAYEWLQDTATIFRILRRHKFTRSFALEAIRNILIWRLNVLRPAFRLSQPALLRCLPPPAADPFGRPLVILKVSILDALGQDAKEALLPAIERLRLHLRSINAHRDSIELFALQFVFLVDLEGVTLQSFNAELISWLMKEVIPCYPGMLAAVFLLNYSWAHSGMWSIAKRVLPASAISRVFFPSQDDLLQLCAPSALPREYGGLLPVLDDLDDPLPHLTIPQERPRKLQEPDPDGSDVQVSTSIPRTSSSISIPPTSFLNPFYGYPVVTSSSNPHNFRYNRRRKRDLLRTLAILWWRRWGMRSIAALCVLAVLVTNRTQLKRWLPLSAAAAGGVTSWQQLRVGRLA</sequence>
<dbReference type="EMBL" id="MU266430">
    <property type="protein sequence ID" value="KAH7924238.1"/>
    <property type="molecule type" value="Genomic_DNA"/>
</dbReference>
<evidence type="ECO:0000313" key="2">
    <source>
        <dbReference type="Proteomes" id="UP000790709"/>
    </source>
</evidence>
<gene>
    <name evidence="1" type="ORF">BV22DRAFT_1165893</name>
</gene>
<keyword evidence="2" id="KW-1185">Reference proteome</keyword>
<accession>A0ACB8BHB6</accession>
<name>A0ACB8BHB6_9AGAM</name>
<protein>
    <submittedName>
        <fullName evidence="1">CRAL/TRIO domain-containing protein</fullName>
    </submittedName>
</protein>
<organism evidence="1 2">
    <name type="scientific">Leucogyrophana mollusca</name>
    <dbReference type="NCBI Taxonomy" id="85980"/>
    <lineage>
        <taxon>Eukaryota</taxon>
        <taxon>Fungi</taxon>
        <taxon>Dikarya</taxon>
        <taxon>Basidiomycota</taxon>
        <taxon>Agaricomycotina</taxon>
        <taxon>Agaricomycetes</taxon>
        <taxon>Agaricomycetidae</taxon>
        <taxon>Boletales</taxon>
        <taxon>Boletales incertae sedis</taxon>
        <taxon>Leucogyrophana</taxon>
    </lineage>
</organism>
<evidence type="ECO:0000313" key="1">
    <source>
        <dbReference type="EMBL" id="KAH7924238.1"/>
    </source>
</evidence>
<proteinExistence type="predicted"/>